<dbReference type="InParanoid" id="Q3ADT4"/>
<protein>
    <submittedName>
        <fullName evidence="2">Uncharacterized protein</fullName>
    </submittedName>
</protein>
<keyword evidence="3" id="KW-1185">Reference proteome</keyword>
<dbReference type="HOGENOM" id="CLU_3306670_0_0_9"/>
<accession>Q3ADT4</accession>
<feature type="compositionally biased region" description="Basic and acidic residues" evidence="1">
    <location>
        <begin position="22"/>
        <end position="39"/>
    </location>
</feature>
<proteinExistence type="predicted"/>
<gene>
    <name evidence="2" type="ordered locus">CHY_0849</name>
</gene>
<feature type="region of interest" description="Disordered" evidence="1">
    <location>
        <begin position="16"/>
        <end position="39"/>
    </location>
</feature>
<reference evidence="2 3" key="1">
    <citation type="journal article" date="2005" name="PLoS Genet.">
        <title>Life in hot carbon monoxide: the complete genome sequence of Carboxydothermus hydrogenoformans Z-2901.</title>
        <authorList>
            <person name="Wu M."/>
            <person name="Ren Q."/>
            <person name="Durkin A.S."/>
            <person name="Daugherty S.C."/>
            <person name="Brinkac L.M."/>
            <person name="Dodson R.J."/>
            <person name="Madupu R."/>
            <person name="Sullivan S.A."/>
            <person name="Kolonay J.F."/>
            <person name="Haft D.H."/>
            <person name="Nelson W.C."/>
            <person name="Tallon L.J."/>
            <person name="Jones K.M."/>
            <person name="Ulrich L.E."/>
            <person name="Gonzalez J.M."/>
            <person name="Zhulin I.B."/>
            <person name="Robb F.T."/>
            <person name="Eisen J.A."/>
        </authorList>
    </citation>
    <scope>NUCLEOTIDE SEQUENCE [LARGE SCALE GENOMIC DNA]</scope>
    <source>
        <strain evidence="3">ATCC BAA-161 / DSM 6008 / Z-2901</strain>
    </source>
</reference>
<evidence type="ECO:0000256" key="1">
    <source>
        <dbReference type="SAM" id="MobiDB-lite"/>
    </source>
</evidence>
<sequence>MNLIIQHEYYKKLQEESMAGRNLEKDAKEADREEEKVYE</sequence>
<name>Q3ADT4_CARHZ</name>
<evidence type="ECO:0000313" key="2">
    <source>
        <dbReference type="EMBL" id="ABB15176.1"/>
    </source>
</evidence>
<dbReference type="STRING" id="246194.CHY_0849"/>
<organism evidence="2 3">
    <name type="scientific">Carboxydothermus hydrogenoformans (strain ATCC BAA-161 / DSM 6008 / Z-2901)</name>
    <dbReference type="NCBI Taxonomy" id="246194"/>
    <lineage>
        <taxon>Bacteria</taxon>
        <taxon>Bacillati</taxon>
        <taxon>Bacillota</taxon>
        <taxon>Clostridia</taxon>
        <taxon>Thermoanaerobacterales</taxon>
        <taxon>Thermoanaerobacteraceae</taxon>
        <taxon>Carboxydothermus</taxon>
    </lineage>
</organism>
<dbReference type="KEGG" id="chy:CHY_0849"/>
<dbReference type="EMBL" id="CP000141">
    <property type="protein sequence ID" value="ABB15176.1"/>
    <property type="molecule type" value="Genomic_DNA"/>
</dbReference>
<dbReference type="AlphaFoldDB" id="Q3ADT4"/>
<evidence type="ECO:0000313" key="3">
    <source>
        <dbReference type="Proteomes" id="UP000002706"/>
    </source>
</evidence>
<dbReference type="Proteomes" id="UP000002706">
    <property type="component" value="Chromosome"/>
</dbReference>